<gene>
    <name evidence="2" type="ORF">FSARC_7738</name>
</gene>
<feature type="region of interest" description="Disordered" evidence="1">
    <location>
        <begin position="69"/>
        <end position="329"/>
    </location>
</feature>
<dbReference type="Proteomes" id="UP000622797">
    <property type="component" value="Unassembled WGS sequence"/>
</dbReference>
<name>A0A8H4X716_9HYPO</name>
<reference evidence="2" key="2">
    <citation type="submission" date="2020-05" db="EMBL/GenBank/DDBJ databases">
        <authorList>
            <person name="Kim H.-S."/>
            <person name="Proctor R.H."/>
            <person name="Brown D.W."/>
        </authorList>
    </citation>
    <scope>NUCLEOTIDE SEQUENCE</scope>
    <source>
        <strain evidence="2">NRRL 20472</strain>
    </source>
</reference>
<evidence type="ECO:0000256" key="1">
    <source>
        <dbReference type="SAM" id="MobiDB-lite"/>
    </source>
</evidence>
<proteinExistence type="predicted"/>
<feature type="compositionally biased region" description="Polar residues" evidence="1">
    <location>
        <begin position="180"/>
        <end position="191"/>
    </location>
</feature>
<dbReference type="AlphaFoldDB" id="A0A8H4X716"/>
<organism evidence="2 3">
    <name type="scientific">Fusarium sarcochroum</name>
    <dbReference type="NCBI Taxonomy" id="1208366"/>
    <lineage>
        <taxon>Eukaryota</taxon>
        <taxon>Fungi</taxon>
        <taxon>Dikarya</taxon>
        <taxon>Ascomycota</taxon>
        <taxon>Pezizomycotina</taxon>
        <taxon>Sordariomycetes</taxon>
        <taxon>Hypocreomycetidae</taxon>
        <taxon>Hypocreales</taxon>
        <taxon>Nectriaceae</taxon>
        <taxon>Fusarium</taxon>
        <taxon>Fusarium lateritium species complex</taxon>
    </lineage>
</organism>
<evidence type="ECO:0000313" key="2">
    <source>
        <dbReference type="EMBL" id="KAF4964293.1"/>
    </source>
</evidence>
<feature type="compositionally biased region" description="Basic and acidic residues" evidence="1">
    <location>
        <begin position="119"/>
        <end position="133"/>
    </location>
</feature>
<evidence type="ECO:0000313" key="3">
    <source>
        <dbReference type="Proteomes" id="UP000622797"/>
    </source>
</evidence>
<protein>
    <submittedName>
        <fullName evidence="2">Uncharacterized protein</fullName>
    </submittedName>
</protein>
<reference evidence="2" key="1">
    <citation type="journal article" date="2020" name="BMC Genomics">
        <title>Correction to: Identification and distribution of gene clusters required for synthesis of sphingolipid metabolism inhibitors in diverse species of the filamentous fungus Fusarium.</title>
        <authorList>
            <person name="Kim H.S."/>
            <person name="Lohmar J.M."/>
            <person name="Busman M."/>
            <person name="Brown D.W."/>
            <person name="Naumann T.A."/>
            <person name="Divon H.H."/>
            <person name="Lysoe E."/>
            <person name="Uhlig S."/>
            <person name="Proctor R.H."/>
        </authorList>
    </citation>
    <scope>NUCLEOTIDE SEQUENCE</scope>
    <source>
        <strain evidence="2">NRRL 20472</strain>
    </source>
</reference>
<feature type="compositionally biased region" description="Polar residues" evidence="1">
    <location>
        <begin position="147"/>
        <end position="161"/>
    </location>
</feature>
<feature type="compositionally biased region" description="Acidic residues" evidence="1">
    <location>
        <begin position="100"/>
        <end position="110"/>
    </location>
</feature>
<comment type="caution">
    <text evidence="2">The sequence shown here is derived from an EMBL/GenBank/DDBJ whole genome shotgun (WGS) entry which is preliminary data.</text>
</comment>
<keyword evidence="3" id="KW-1185">Reference proteome</keyword>
<feature type="compositionally biased region" description="Polar residues" evidence="1">
    <location>
        <begin position="82"/>
        <end position="93"/>
    </location>
</feature>
<dbReference type="EMBL" id="JABEXW010000418">
    <property type="protein sequence ID" value="KAF4964293.1"/>
    <property type="molecule type" value="Genomic_DNA"/>
</dbReference>
<sequence length="329" mass="35930">MTVRDTDALWELFDGSLDNDDDSSLVPFQNSWYRGSKGQQICAVERQDLTTELDRIVTERIEGLKLQLQKPSTRTPDDVSRPGTTQIGVITSRRSPEPTVDIDDSTDGDYQDSQPTRPTNDKTAELRRSDRTKPYVPTSVEGYLPSQVPNTPDASLGTTTPSPAPDVTPADLNRPPKTTPGPQSGSLTTGKDTGMNGKRSPGGPEVQSPSSRSSTLADSTDGRNVQSEASNLPSSHKPSAATNNEPPRSERPRLISSQERWPRGRLFGQKDLPGDFPKSDQNHPSGNPDFTWKPFEQNSKDFKGFFNPFANLGNKDSTNTKVTDGKESG</sequence>
<feature type="compositionally biased region" description="Polar residues" evidence="1">
    <location>
        <begin position="207"/>
        <end position="246"/>
    </location>
</feature>
<accession>A0A8H4X716</accession>